<protein>
    <submittedName>
        <fullName evidence="1">Uncharacterized protein</fullName>
    </submittedName>
</protein>
<keyword evidence="2" id="KW-1185">Reference proteome</keyword>
<dbReference type="InterPro" id="IPR019410">
    <property type="entry name" value="Methyltransf_16"/>
</dbReference>
<dbReference type="Gene3D" id="3.40.50.150">
    <property type="entry name" value="Vaccinia Virus protein VP39"/>
    <property type="match status" value="1"/>
</dbReference>
<accession>A0ABN8DCK3</accession>
<gene>
    <name evidence="1" type="ORF">PBS001_LOCUS7568</name>
</gene>
<comment type="caution">
    <text evidence="1">The sequence shown here is derived from an EMBL/GenBank/DDBJ whole genome shotgun (WGS) entry which is preliminary data.</text>
</comment>
<evidence type="ECO:0000313" key="1">
    <source>
        <dbReference type="EMBL" id="CAH0521108.1"/>
    </source>
</evidence>
<sequence>METNQSIGSWGSDSIKAGKSITVHSFLTNQRCNQMDEPRSISLTIAKIQEQINARDIPCNVNKDQQQQEECETTTIVPLRVRVDDDMQSETLLEFECDWTPGIGGSVWTSGELLAAHLELQREYYRSIFDGARIVELGSGTGYVGLMIASCFKPAYVYLTDLQTHIRGLCRNVERNAGAVRSGVQVHVLELSWGSLEQETNLLELFTSTDHDSDNHKAAQIDVILGTDVAYQQELYDPLLHTMNRLATSRTLILLGLNRADTEFTFFRQLERHGFEYYRIPDFKLPKEYWGHEFGLFEIRRRPDQAS</sequence>
<dbReference type="SUPFAM" id="SSF53335">
    <property type="entry name" value="S-adenosyl-L-methionine-dependent methyltransferases"/>
    <property type="match status" value="1"/>
</dbReference>
<organism evidence="1 2">
    <name type="scientific">Peronospora belbahrii</name>
    <dbReference type="NCBI Taxonomy" id="622444"/>
    <lineage>
        <taxon>Eukaryota</taxon>
        <taxon>Sar</taxon>
        <taxon>Stramenopiles</taxon>
        <taxon>Oomycota</taxon>
        <taxon>Peronosporomycetes</taxon>
        <taxon>Peronosporales</taxon>
        <taxon>Peronosporaceae</taxon>
        <taxon>Peronospora</taxon>
    </lineage>
</organism>
<dbReference type="Proteomes" id="UP001158986">
    <property type="component" value="Unassembled WGS sequence"/>
</dbReference>
<dbReference type="PANTHER" id="PTHR14614:SF109">
    <property type="entry name" value="RIBOSOMAL LYSINE N-METHYLTRANSFERASE 5"/>
    <property type="match status" value="1"/>
</dbReference>
<dbReference type="Pfam" id="PF10294">
    <property type="entry name" value="Methyltransf_16"/>
    <property type="match status" value="1"/>
</dbReference>
<dbReference type="InterPro" id="IPR029063">
    <property type="entry name" value="SAM-dependent_MTases_sf"/>
</dbReference>
<proteinExistence type="predicted"/>
<dbReference type="EMBL" id="CAKLCB010000375">
    <property type="protein sequence ID" value="CAH0521108.1"/>
    <property type="molecule type" value="Genomic_DNA"/>
</dbReference>
<name>A0ABN8DCK3_9STRA</name>
<dbReference type="PANTHER" id="PTHR14614">
    <property type="entry name" value="HEPATOCELLULAR CARCINOMA-ASSOCIATED ANTIGEN"/>
    <property type="match status" value="1"/>
</dbReference>
<evidence type="ECO:0000313" key="2">
    <source>
        <dbReference type="Proteomes" id="UP001158986"/>
    </source>
</evidence>
<reference evidence="1 2" key="1">
    <citation type="submission" date="2021-11" db="EMBL/GenBank/DDBJ databases">
        <authorList>
            <person name="Islam A."/>
            <person name="Islam S."/>
            <person name="Flora M.S."/>
            <person name="Rahman M."/>
            <person name="Ziaur R.M."/>
            <person name="Epstein J.H."/>
            <person name="Hassan M."/>
            <person name="Klassen M."/>
            <person name="Woodard K."/>
            <person name="Webb A."/>
            <person name="Webby R.J."/>
            <person name="El Zowalaty M.E."/>
        </authorList>
    </citation>
    <scope>NUCLEOTIDE SEQUENCE [LARGE SCALE GENOMIC DNA]</scope>
    <source>
        <strain evidence="1">Pbs1</strain>
    </source>
</reference>